<comment type="caution">
    <text evidence="11">The sequence shown here is derived from an EMBL/GenBank/DDBJ whole genome shotgun (WGS) entry which is preliminary data.</text>
</comment>
<dbReference type="AlphaFoldDB" id="A0A537J186"/>
<name>A0A537J186_9BACT</name>
<dbReference type="Gene3D" id="3.30.1360.120">
    <property type="entry name" value="Probable tRNA modification gtpase trme, domain 1"/>
    <property type="match status" value="1"/>
</dbReference>
<evidence type="ECO:0000259" key="9">
    <source>
        <dbReference type="Pfam" id="PF01571"/>
    </source>
</evidence>
<dbReference type="GO" id="GO:0005960">
    <property type="term" value="C:glycine cleavage complex"/>
    <property type="evidence" value="ECO:0007669"/>
    <property type="project" value="InterPro"/>
</dbReference>
<organism evidence="11 12">
    <name type="scientific">Candidatus Segetimicrobium genomatis</name>
    <dbReference type="NCBI Taxonomy" id="2569760"/>
    <lineage>
        <taxon>Bacteria</taxon>
        <taxon>Bacillati</taxon>
        <taxon>Candidatus Sysuimicrobiota</taxon>
        <taxon>Candidatus Sysuimicrobiia</taxon>
        <taxon>Candidatus Sysuimicrobiales</taxon>
        <taxon>Candidatus Segetimicrobiaceae</taxon>
        <taxon>Candidatus Segetimicrobium</taxon>
    </lineage>
</organism>
<evidence type="ECO:0000256" key="8">
    <source>
        <dbReference type="PIRSR" id="PIRSR006487-1"/>
    </source>
</evidence>
<dbReference type="InterPro" id="IPR028896">
    <property type="entry name" value="GcvT/YgfZ/DmdA"/>
</dbReference>
<dbReference type="NCBIfam" id="NF001567">
    <property type="entry name" value="PRK00389.1"/>
    <property type="match status" value="1"/>
</dbReference>
<dbReference type="SUPFAM" id="SSF103025">
    <property type="entry name" value="Folate-binding domain"/>
    <property type="match status" value="1"/>
</dbReference>
<dbReference type="InterPro" id="IPR022903">
    <property type="entry name" value="GcvT_bac"/>
</dbReference>
<feature type="domain" description="GCVT N-terminal" evidence="9">
    <location>
        <begin position="11"/>
        <end position="266"/>
    </location>
</feature>
<gene>
    <name evidence="7 11" type="primary">gcvT</name>
    <name evidence="11" type="ORF">E6H05_00415</name>
</gene>
<dbReference type="EC" id="2.1.2.10" evidence="2 7"/>
<evidence type="ECO:0000313" key="12">
    <source>
        <dbReference type="Proteomes" id="UP000318834"/>
    </source>
</evidence>
<dbReference type="GO" id="GO:0005829">
    <property type="term" value="C:cytosol"/>
    <property type="evidence" value="ECO:0007669"/>
    <property type="project" value="TreeGrafter"/>
</dbReference>
<dbReference type="InterPro" id="IPR006222">
    <property type="entry name" value="GCVT_N"/>
</dbReference>
<dbReference type="FunFam" id="2.40.30.110:FF:000003">
    <property type="entry name" value="Aminomethyltransferase"/>
    <property type="match status" value="1"/>
</dbReference>
<dbReference type="InterPro" id="IPR013977">
    <property type="entry name" value="GcvT_C"/>
</dbReference>
<evidence type="ECO:0000256" key="2">
    <source>
        <dbReference type="ARBA" id="ARBA00012616"/>
    </source>
</evidence>
<dbReference type="GO" id="GO:0008168">
    <property type="term" value="F:methyltransferase activity"/>
    <property type="evidence" value="ECO:0007669"/>
    <property type="project" value="UniProtKB-KW"/>
</dbReference>
<dbReference type="FunFam" id="4.10.1250.10:FF:000001">
    <property type="entry name" value="Aminomethyltransferase"/>
    <property type="match status" value="1"/>
</dbReference>
<dbReference type="EMBL" id="VBAP01000004">
    <property type="protein sequence ID" value="TMI77287.1"/>
    <property type="molecule type" value="Genomic_DNA"/>
</dbReference>
<evidence type="ECO:0000256" key="3">
    <source>
        <dbReference type="ARBA" id="ARBA00022576"/>
    </source>
</evidence>
<dbReference type="FunFam" id="3.30.70.1400:FF:000001">
    <property type="entry name" value="Aminomethyltransferase"/>
    <property type="match status" value="1"/>
</dbReference>
<dbReference type="PANTHER" id="PTHR43757:SF2">
    <property type="entry name" value="AMINOMETHYLTRANSFERASE, MITOCHONDRIAL"/>
    <property type="match status" value="1"/>
</dbReference>
<comment type="similarity">
    <text evidence="1 7">Belongs to the GcvT family.</text>
</comment>
<proteinExistence type="inferred from homology"/>
<dbReference type="SUPFAM" id="SSF101790">
    <property type="entry name" value="Aminomethyltransferase beta-barrel domain"/>
    <property type="match status" value="1"/>
</dbReference>
<dbReference type="Proteomes" id="UP000318834">
    <property type="component" value="Unassembled WGS sequence"/>
</dbReference>
<evidence type="ECO:0000256" key="4">
    <source>
        <dbReference type="ARBA" id="ARBA00022679"/>
    </source>
</evidence>
<comment type="subunit">
    <text evidence="7">The glycine cleavage system is composed of four proteins: P, T, L and H.</text>
</comment>
<keyword evidence="4 7" id="KW-0808">Transferase</keyword>
<accession>A0A537J186</accession>
<comment type="function">
    <text evidence="7">The glycine cleavage system catalyzes the degradation of glycine.</text>
</comment>
<evidence type="ECO:0000313" key="11">
    <source>
        <dbReference type="EMBL" id="TMI77287.1"/>
    </source>
</evidence>
<sequence>MAITHLKRTSLYDVHRAAGARIVEFGGWEMPVQYAGIVEEHHAVRTAAGLFDVSHMGEVEIFGPGALESVQRLVTNDASRLTPGGGLYSPMCLPSGGIIDDLTVFRLHGDRFLLVVNATRTERDFLWIAEHTRAATARNRSAELALLALQGPKAETILGRLTGADLTQLAYFHLAEGMAVAGLACLVARTGYTGENGFEIACEWNAAPVLWRALMDTGGPDGLVPAGLGARDTLRLEAGYMLYGNDIDETTTPLEAPLGWTIKFEKGEFIGREALLAQKERGAVRKLVGFEMMERAVPRHGYALLAGGRPTGQVTSGTFGPWVRKSIGMGYVAREYAAVGMPLQVDIRGRPTGAKVVKLPFYRRS</sequence>
<dbReference type="PANTHER" id="PTHR43757">
    <property type="entry name" value="AMINOMETHYLTRANSFERASE"/>
    <property type="match status" value="1"/>
</dbReference>
<evidence type="ECO:0000256" key="6">
    <source>
        <dbReference type="ARBA" id="ARBA00047665"/>
    </source>
</evidence>
<dbReference type="GO" id="GO:0032259">
    <property type="term" value="P:methylation"/>
    <property type="evidence" value="ECO:0007669"/>
    <property type="project" value="UniProtKB-KW"/>
</dbReference>
<reference evidence="11 12" key="1">
    <citation type="journal article" date="2019" name="Nat. Microbiol.">
        <title>Mediterranean grassland soil C-N compound turnover is dependent on rainfall and depth, and is mediated by genomically divergent microorganisms.</title>
        <authorList>
            <person name="Diamond S."/>
            <person name="Andeer P.F."/>
            <person name="Li Z."/>
            <person name="Crits-Christoph A."/>
            <person name="Burstein D."/>
            <person name="Anantharaman K."/>
            <person name="Lane K.R."/>
            <person name="Thomas B.C."/>
            <person name="Pan C."/>
            <person name="Northen T.R."/>
            <person name="Banfield J.F."/>
        </authorList>
    </citation>
    <scope>NUCLEOTIDE SEQUENCE [LARGE SCALE GENOMIC DNA]</scope>
    <source>
        <strain evidence="11">NP_8</strain>
    </source>
</reference>
<dbReference type="InterPro" id="IPR029043">
    <property type="entry name" value="GcvT/YgfZ_C"/>
</dbReference>
<dbReference type="InterPro" id="IPR006223">
    <property type="entry name" value="GcvT"/>
</dbReference>
<feature type="binding site" evidence="8">
    <location>
        <position position="199"/>
    </location>
    <ligand>
        <name>substrate</name>
    </ligand>
</feature>
<dbReference type="Pfam" id="PF01571">
    <property type="entry name" value="GCV_T"/>
    <property type="match status" value="1"/>
</dbReference>
<dbReference type="GO" id="GO:0019464">
    <property type="term" value="P:glycine decarboxylation via glycine cleavage system"/>
    <property type="evidence" value="ECO:0007669"/>
    <property type="project" value="UniProtKB-UniRule"/>
</dbReference>
<evidence type="ECO:0000256" key="5">
    <source>
        <dbReference type="ARBA" id="ARBA00031395"/>
    </source>
</evidence>
<dbReference type="NCBIfam" id="TIGR00528">
    <property type="entry name" value="gcvT"/>
    <property type="match status" value="1"/>
</dbReference>
<dbReference type="GO" id="GO:0004047">
    <property type="term" value="F:aminomethyltransferase activity"/>
    <property type="evidence" value="ECO:0007669"/>
    <property type="project" value="UniProtKB-UniRule"/>
</dbReference>
<dbReference type="HAMAP" id="MF_00259">
    <property type="entry name" value="GcvT"/>
    <property type="match status" value="1"/>
</dbReference>
<keyword evidence="11" id="KW-0489">Methyltransferase</keyword>
<dbReference type="GO" id="GO:0008483">
    <property type="term" value="F:transaminase activity"/>
    <property type="evidence" value="ECO:0007669"/>
    <property type="project" value="UniProtKB-KW"/>
</dbReference>
<dbReference type="InterPro" id="IPR027266">
    <property type="entry name" value="TrmE/GcvT-like"/>
</dbReference>
<evidence type="ECO:0000259" key="10">
    <source>
        <dbReference type="Pfam" id="PF08669"/>
    </source>
</evidence>
<protein>
    <recommendedName>
        <fullName evidence="2 7">Aminomethyltransferase</fullName>
        <ecNumber evidence="2 7">2.1.2.10</ecNumber>
    </recommendedName>
    <alternativeName>
        <fullName evidence="5 7">Glycine cleavage system T protein</fullName>
    </alternativeName>
</protein>
<evidence type="ECO:0000256" key="7">
    <source>
        <dbReference type="HAMAP-Rule" id="MF_00259"/>
    </source>
</evidence>
<dbReference type="Gene3D" id="2.40.30.110">
    <property type="entry name" value="Aminomethyltransferase beta-barrel domains"/>
    <property type="match status" value="1"/>
</dbReference>
<dbReference type="Gene3D" id="3.30.70.1400">
    <property type="entry name" value="Aminomethyltransferase beta-barrel domains"/>
    <property type="match status" value="1"/>
</dbReference>
<keyword evidence="3 7" id="KW-0032">Aminotransferase</keyword>
<dbReference type="PIRSF" id="PIRSF006487">
    <property type="entry name" value="GcvT"/>
    <property type="match status" value="1"/>
</dbReference>
<dbReference type="Gene3D" id="4.10.1250.10">
    <property type="entry name" value="Aminomethyltransferase fragment"/>
    <property type="match status" value="1"/>
</dbReference>
<feature type="domain" description="Aminomethyltransferase C-terminal" evidence="10">
    <location>
        <begin position="285"/>
        <end position="362"/>
    </location>
</feature>
<evidence type="ECO:0000256" key="1">
    <source>
        <dbReference type="ARBA" id="ARBA00008609"/>
    </source>
</evidence>
<dbReference type="Pfam" id="PF08669">
    <property type="entry name" value="GCV_T_C"/>
    <property type="match status" value="1"/>
</dbReference>
<comment type="catalytic activity">
    <reaction evidence="6 7">
        <text>N(6)-[(R)-S(8)-aminomethyldihydrolipoyl]-L-lysyl-[protein] + (6S)-5,6,7,8-tetrahydrofolate = N(6)-[(R)-dihydrolipoyl]-L-lysyl-[protein] + (6R)-5,10-methylene-5,6,7,8-tetrahydrofolate + NH4(+)</text>
        <dbReference type="Rhea" id="RHEA:16945"/>
        <dbReference type="Rhea" id="RHEA-COMP:10475"/>
        <dbReference type="Rhea" id="RHEA-COMP:10492"/>
        <dbReference type="ChEBI" id="CHEBI:15636"/>
        <dbReference type="ChEBI" id="CHEBI:28938"/>
        <dbReference type="ChEBI" id="CHEBI:57453"/>
        <dbReference type="ChEBI" id="CHEBI:83100"/>
        <dbReference type="ChEBI" id="CHEBI:83143"/>
        <dbReference type="EC" id="2.1.2.10"/>
    </reaction>
</comment>